<keyword evidence="15" id="KW-1185">Reference proteome</keyword>
<evidence type="ECO:0000313" key="14">
    <source>
        <dbReference type="EMBL" id="PCH44932.1"/>
    </source>
</evidence>
<feature type="domain" description="Helicase ATP-binding" evidence="12">
    <location>
        <begin position="293"/>
        <end position="497"/>
    </location>
</feature>
<dbReference type="InterPro" id="IPR014001">
    <property type="entry name" value="Helicase_ATP-bd"/>
</dbReference>
<dbReference type="Pfam" id="PF13923">
    <property type="entry name" value="zf-C3HC4_2"/>
    <property type="match status" value="1"/>
</dbReference>
<dbReference type="STRING" id="742152.A0A2H3JS04"/>
<accession>A0A2H3JS04</accession>
<dbReference type="PROSITE" id="PS51192">
    <property type="entry name" value="HELICASE_ATP_BIND_1"/>
    <property type="match status" value="1"/>
</dbReference>
<reference evidence="14 15" key="1">
    <citation type="journal article" date="2012" name="Science">
        <title>The Paleozoic origin of enzymatic lignin decomposition reconstructed from 31 fungal genomes.</title>
        <authorList>
            <person name="Floudas D."/>
            <person name="Binder M."/>
            <person name="Riley R."/>
            <person name="Barry K."/>
            <person name="Blanchette R.A."/>
            <person name="Henrissat B."/>
            <person name="Martinez A.T."/>
            <person name="Otillar R."/>
            <person name="Spatafora J.W."/>
            <person name="Yadav J.S."/>
            <person name="Aerts A."/>
            <person name="Benoit I."/>
            <person name="Boyd A."/>
            <person name="Carlson A."/>
            <person name="Copeland A."/>
            <person name="Coutinho P.M."/>
            <person name="de Vries R.P."/>
            <person name="Ferreira P."/>
            <person name="Findley K."/>
            <person name="Foster B."/>
            <person name="Gaskell J."/>
            <person name="Glotzer D."/>
            <person name="Gorecki P."/>
            <person name="Heitman J."/>
            <person name="Hesse C."/>
            <person name="Hori C."/>
            <person name="Igarashi K."/>
            <person name="Jurgens J.A."/>
            <person name="Kallen N."/>
            <person name="Kersten P."/>
            <person name="Kohler A."/>
            <person name="Kuees U."/>
            <person name="Kumar T.K.A."/>
            <person name="Kuo A."/>
            <person name="LaButti K."/>
            <person name="Larrondo L.F."/>
            <person name="Lindquist E."/>
            <person name="Ling A."/>
            <person name="Lombard V."/>
            <person name="Lucas S."/>
            <person name="Lundell T."/>
            <person name="Martin R."/>
            <person name="McLaughlin D.J."/>
            <person name="Morgenstern I."/>
            <person name="Morin E."/>
            <person name="Murat C."/>
            <person name="Nagy L.G."/>
            <person name="Nolan M."/>
            <person name="Ohm R.A."/>
            <person name="Patyshakuliyeva A."/>
            <person name="Rokas A."/>
            <person name="Ruiz-Duenas F.J."/>
            <person name="Sabat G."/>
            <person name="Salamov A."/>
            <person name="Samejima M."/>
            <person name="Schmutz J."/>
            <person name="Slot J.C."/>
            <person name="St John F."/>
            <person name="Stenlid J."/>
            <person name="Sun H."/>
            <person name="Sun S."/>
            <person name="Syed K."/>
            <person name="Tsang A."/>
            <person name="Wiebenga A."/>
            <person name="Young D."/>
            <person name="Pisabarro A."/>
            <person name="Eastwood D.C."/>
            <person name="Martin F."/>
            <person name="Cullen D."/>
            <person name="Grigoriev I.V."/>
            <person name="Hibbett D.S."/>
        </authorList>
    </citation>
    <scope>NUCLEOTIDE SEQUENCE [LARGE SCALE GENOMIC DNA]</scope>
    <source>
        <strain evidence="14 15">MD-104</strain>
    </source>
</reference>
<dbReference type="GO" id="GO:0004386">
    <property type="term" value="F:helicase activity"/>
    <property type="evidence" value="ECO:0007669"/>
    <property type="project" value="UniProtKB-KW"/>
</dbReference>
<feature type="domain" description="RING-type" evidence="11">
    <location>
        <begin position="680"/>
        <end position="733"/>
    </location>
</feature>
<evidence type="ECO:0000256" key="1">
    <source>
        <dbReference type="ARBA" id="ARBA00007025"/>
    </source>
</evidence>
<dbReference type="Gene3D" id="3.40.50.10810">
    <property type="entry name" value="Tandem AAA-ATPase domain"/>
    <property type="match status" value="1"/>
</dbReference>
<dbReference type="SMART" id="SM00487">
    <property type="entry name" value="DEXDc"/>
    <property type="match status" value="1"/>
</dbReference>
<dbReference type="OrthoDB" id="423559at2759"/>
<dbReference type="SUPFAM" id="SSF57850">
    <property type="entry name" value="RING/U-box"/>
    <property type="match status" value="1"/>
</dbReference>
<dbReference type="GO" id="GO:0008270">
    <property type="term" value="F:zinc ion binding"/>
    <property type="evidence" value="ECO:0007669"/>
    <property type="project" value="UniProtKB-KW"/>
</dbReference>
<dbReference type="GO" id="GO:0008094">
    <property type="term" value="F:ATP-dependent activity, acting on DNA"/>
    <property type="evidence" value="ECO:0007669"/>
    <property type="project" value="TreeGrafter"/>
</dbReference>
<keyword evidence="3" id="KW-0547">Nucleotide-binding</keyword>
<keyword evidence="5" id="KW-0378">Hydrolase</keyword>
<dbReference type="OMA" id="LDQWKLE"/>
<evidence type="ECO:0000259" key="12">
    <source>
        <dbReference type="PROSITE" id="PS51192"/>
    </source>
</evidence>
<dbReference type="GO" id="GO:0005524">
    <property type="term" value="F:ATP binding"/>
    <property type="evidence" value="ECO:0007669"/>
    <property type="project" value="UniProtKB-KW"/>
</dbReference>
<dbReference type="GO" id="GO:0005634">
    <property type="term" value="C:nucleus"/>
    <property type="evidence" value="ECO:0007669"/>
    <property type="project" value="TreeGrafter"/>
</dbReference>
<dbReference type="SUPFAM" id="SSF52540">
    <property type="entry name" value="P-loop containing nucleoside triphosphate hydrolases"/>
    <property type="match status" value="2"/>
</dbReference>
<dbReference type="PROSITE" id="PS00518">
    <property type="entry name" value="ZF_RING_1"/>
    <property type="match status" value="1"/>
</dbReference>
<dbReference type="InterPro" id="IPR013083">
    <property type="entry name" value="Znf_RING/FYVE/PHD"/>
</dbReference>
<dbReference type="Proteomes" id="UP000218811">
    <property type="component" value="Unassembled WGS sequence"/>
</dbReference>
<name>A0A2H3JS04_WOLCO</name>
<dbReference type="Gene3D" id="3.30.40.10">
    <property type="entry name" value="Zinc/RING finger domain, C3HC4 (zinc finger)"/>
    <property type="match status" value="1"/>
</dbReference>
<dbReference type="InterPro" id="IPR000330">
    <property type="entry name" value="SNF2_N"/>
</dbReference>
<dbReference type="Gene3D" id="3.40.50.300">
    <property type="entry name" value="P-loop containing nucleotide triphosphate hydrolases"/>
    <property type="match status" value="1"/>
</dbReference>
<keyword evidence="8" id="KW-0067">ATP-binding</keyword>
<dbReference type="PROSITE" id="PS51194">
    <property type="entry name" value="HELICASE_CTER"/>
    <property type="match status" value="1"/>
</dbReference>
<keyword evidence="7" id="KW-0862">Zinc</keyword>
<feature type="region of interest" description="Disordered" evidence="10">
    <location>
        <begin position="1"/>
        <end position="33"/>
    </location>
</feature>
<proteinExistence type="inferred from homology"/>
<dbReference type="AlphaFoldDB" id="A0A2H3JS04"/>
<evidence type="ECO:0000256" key="6">
    <source>
        <dbReference type="ARBA" id="ARBA00022806"/>
    </source>
</evidence>
<dbReference type="InterPro" id="IPR049730">
    <property type="entry name" value="SNF2/RAD54-like_C"/>
</dbReference>
<dbReference type="SMART" id="SM00184">
    <property type="entry name" value="RING"/>
    <property type="match status" value="1"/>
</dbReference>
<dbReference type="Pfam" id="PF00176">
    <property type="entry name" value="SNF2-rel_dom"/>
    <property type="match status" value="1"/>
</dbReference>
<dbReference type="GO" id="GO:0005737">
    <property type="term" value="C:cytoplasm"/>
    <property type="evidence" value="ECO:0007669"/>
    <property type="project" value="TreeGrafter"/>
</dbReference>
<organism evidence="14 15">
    <name type="scientific">Wolfiporia cocos (strain MD-104)</name>
    <name type="common">Brown rot fungus</name>
    <dbReference type="NCBI Taxonomy" id="742152"/>
    <lineage>
        <taxon>Eukaryota</taxon>
        <taxon>Fungi</taxon>
        <taxon>Dikarya</taxon>
        <taxon>Basidiomycota</taxon>
        <taxon>Agaricomycotina</taxon>
        <taxon>Agaricomycetes</taxon>
        <taxon>Polyporales</taxon>
        <taxon>Phaeolaceae</taxon>
        <taxon>Wolfiporia</taxon>
    </lineage>
</organism>
<dbReference type="GO" id="GO:0000724">
    <property type="term" value="P:double-strand break repair via homologous recombination"/>
    <property type="evidence" value="ECO:0007669"/>
    <property type="project" value="TreeGrafter"/>
</dbReference>
<dbReference type="PROSITE" id="PS50089">
    <property type="entry name" value="ZF_RING_2"/>
    <property type="match status" value="1"/>
</dbReference>
<dbReference type="InterPro" id="IPR050628">
    <property type="entry name" value="SNF2_RAD54_helicase_TF"/>
</dbReference>
<gene>
    <name evidence="14" type="ORF">WOLCODRAFT_145249</name>
</gene>
<evidence type="ECO:0000256" key="3">
    <source>
        <dbReference type="ARBA" id="ARBA00022741"/>
    </source>
</evidence>
<dbReference type="InterPro" id="IPR038718">
    <property type="entry name" value="SNF2-like_sf"/>
</dbReference>
<dbReference type="EMBL" id="KB468168">
    <property type="protein sequence ID" value="PCH44932.1"/>
    <property type="molecule type" value="Genomic_DNA"/>
</dbReference>
<keyword evidence="2" id="KW-0479">Metal-binding</keyword>
<evidence type="ECO:0000259" key="11">
    <source>
        <dbReference type="PROSITE" id="PS50089"/>
    </source>
</evidence>
<feature type="compositionally biased region" description="Basic residues" evidence="10">
    <location>
        <begin position="401"/>
        <end position="410"/>
    </location>
</feature>
<evidence type="ECO:0000256" key="7">
    <source>
        <dbReference type="ARBA" id="ARBA00022833"/>
    </source>
</evidence>
<dbReference type="Pfam" id="PF00271">
    <property type="entry name" value="Helicase_C"/>
    <property type="match status" value="1"/>
</dbReference>
<evidence type="ECO:0000256" key="9">
    <source>
        <dbReference type="PROSITE-ProRule" id="PRU00175"/>
    </source>
</evidence>
<protein>
    <submittedName>
        <fullName evidence="14">Uncharacterized protein</fullName>
    </submittedName>
</protein>
<evidence type="ECO:0000256" key="5">
    <source>
        <dbReference type="ARBA" id="ARBA00022801"/>
    </source>
</evidence>
<sequence>MTMPSPPKRAKVESPTKPLSVVNRDSGGMQQPALMPEQDTELTRVLLESVYTQINHVQCLLAGIQRKHRKTKADLTRIAKYEKELMDLRLRKEQFNAAIPSASPAPPHARQAPSVVSPVFVKQEVRPIFVNQMPVATGSNVQLPPAYNATGMRTYGVPPQPQPSYVVTRYPSEGGSRFDEGDYDEDLNEDLNFIFGYDDSYDLLPPEISLDERYDDDGDFYGRGKDQFAGPVAKADDIDKFLIAAGNAEQFDGNASLEDALRKLGLDGLYRPLPGMEIALMPHQVIGVAWMLEKEHSYLKGGCNADEMGLGKTVQMIATLVSNRSEDPLRKTNLILAPVALLDQWQMELEMKTNCGLTCLIYHGPNKPRKKKELMQYDVVLTTFQTLALEWPDEEAEQRKAKAKAKRKKNRNDNFIETDSEDDRKSKKKRKSELGLLFEIEWYRVIIDEAQNIRNKRTRVSRAVTKLESKYRWCLTGTPIMNGLSDAYGLIRFLQARPWYDWDEFNGHITKLEKKRPELATSRLQVVFKSILLRRKKDSLLDGKRLIELPPKEVMLTRLQFTAEERDIYKMVEVKSQAIFNRFLRAGTVLKNYHQVLVLLLRLRQVCSHPCLIQEGNGAFISAADLDDHYHDKSYELSRAAQLVSPEFVYNMQKKLKETMLRRMEAEKESPDATVEEEECPICFDAFSDAVVTSCGHVFCKDCITNVFNSEPIENGDEPVKYRVDECPCPACRGVITKHKLFLLKAFEPSDDMLGASGASGSSEEAEVHDLDDSFAQDERPLLGRTLRKRKCRQRRVYDLEDEQDEDYDDDLSDFIVQDGEDEEEKNARHALKKRLGKRRAIVLSDEEDVDEDIICGVRPDPPRDLSPEQVKMLPRFLPSTKMKYMMERLRDSAEKHPGEKTLVISQWTQCLDLVSDYLTENKFVHVKYQGDMNRHKRDQAVRVFMSRDNATIMLMSLKCGGVGLNLTRANRVISLDLGWSEAVESQAFDRVHRLGQTRSVYVHRLVIADTVEDRVLALQERKKNLADNSLGEGNGTKVGRLSVRELANLFGLDHRGRQIDHN</sequence>
<dbReference type="GO" id="GO:0016787">
    <property type="term" value="F:hydrolase activity"/>
    <property type="evidence" value="ECO:0007669"/>
    <property type="project" value="UniProtKB-KW"/>
</dbReference>
<dbReference type="InterPro" id="IPR001650">
    <property type="entry name" value="Helicase_C-like"/>
</dbReference>
<dbReference type="PANTHER" id="PTHR45626">
    <property type="entry name" value="TRANSCRIPTION TERMINATION FACTOR 2-RELATED"/>
    <property type="match status" value="1"/>
</dbReference>
<evidence type="ECO:0000256" key="8">
    <source>
        <dbReference type="ARBA" id="ARBA00022840"/>
    </source>
</evidence>
<evidence type="ECO:0000313" key="15">
    <source>
        <dbReference type="Proteomes" id="UP000218811"/>
    </source>
</evidence>
<comment type="similarity">
    <text evidence="1">Belongs to the SNF2/RAD54 helicase family.</text>
</comment>
<evidence type="ECO:0000259" key="13">
    <source>
        <dbReference type="PROSITE" id="PS51194"/>
    </source>
</evidence>
<evidence type="ECO:0000256" key="2">
    <source>
        <dbReference type="ARBA" id="ARBA00022723"/>
    </source>
</evidence>
<dbReference type="CDD" id="cd18793">
    <property type="entry name" value="SF2_C_SNF"/>
    <property type="match status" value="1"/>
</dbReference>
<feature type="region of interest" description="Disordered" evidence="10">
    <location>
        <begin position="400"/>
        <end position="424"/>
    </location>
</feature>
<dbReference type="PANTHER" id="PTHR45626:SF16">
    <property type="entry name" value="ATP-DEPENDENT HELICASE ULS1"/>
    <property type="match status" value="1"/>
</dbReference>
<evidence type="ECO:0000256" key="10">
    <source>
        <dbReference type="SAM" id="MobiDB-lite"/>
    </source>
</evidence>
<dbReference type="CDD" id="cd18008">
    <property type="entry name" value="DEXDc_SHPRH-like"/>
    <property type="match status" value="1"/>
</dbReference>
<keyword evidence="6" id="KW-0347">Helicase</keyword>
<dbReference type="SMART" id="SM00490">
    <property type="entry name" value="HELICc"/>
    <property type="match status" value="1"/>
</dbReference>
<evidence type="ECO:0000256" key="4">
    <source>
        <dbReference type="ARBA" id="ARBA00022771"/>
    </source>
</evidence>
<dbReference type="InterPro" id="IPR017907">
    <property type="entry name" value="Znf_RING_CS"/>
</dbReference>
<keyword evidence="4 9" id="KW-0863">Zinc-finger</keyword>
<dbReference type="InterPro" id="IPR027417">
    <property type="entry name" value="P-loop_NTPase"/>
</dbReference>
<feature type="domain" description="Helicase C-terminal" evidence="13">
    <location>
        <begin position="882"/>
        <end position="1048"/>
    </location>
</feature>
<dbReference type="InterPro" id="IPR001841">
    <property type="entry name" value="Znf_RING"/>
</dbReference>